<gene>
    <name evidence="1" type="ORF">BK022_04380</name>
</gene>
<dbReference type="InterPro" id="IPR011049">
    <property type="entry name" value="Serralysin-like_metalloprot_C"/>
</dbReference>
<dbReference type="AlphaFoldDB" id="A0A1S1P7K0"/>
<dbReference type="Pfam" id="PF00353">
    <property type="entry name" value="HemolysinCabind"/>
    <property type="match status" value="6"/>
</dbReference>
<dbReference type="Gene3D" id="2.150.10.10">
    <property type="entry name" value="Serralysin-like metalloprotease, C-terminal"/>
    <property type="match status" value="4"/>
</dbReference>
<comment type="caution">
    <text evidence="1">The sequence shown here is derived from an EMBL/GenBank/DDBJ whole genome shotgun (WGS) entry which is preliminary data.</text>
</comment>
<protein>
    <recommendedName>
        <fullName evidence="3">Hemolysin-type calcium-binding region</fullName>
    </recommendedName>
</protein>
<dbReference type="EMBL" id="MNAO01000029">
    <property type="protein sequence ID" value="OHV17610.1"/>
    <property type="molecule type" value="Genomic_DNA"/>
</dbReference>
<sequence length="444" mass="45102">MGDAGNNVLDGGAGGTDTINGLGGIDTVSYASSTVGVVIDLNGQRTWDRRSTDTLVSVENAIGSQYDDTLLGDAGTNVLDGGTGGTDTINGLGGIDTISYASSTVGVVIDLNAQRTWDSTALDTLVSIENAIGSRYDDTLLGDASNNVLDGGAGGTDTINGLEGIDTASYANSSVGAVIDLNAQRTWDGTALDTLVSIENAIGSRYDDTLLGDASNNVLDGGAGGTDTINGLGGIDTISHASSSGRVVIDLNAQRTWDGTALDTLVSIENATGSRYDDDVLGDAGNNVLDGGSGGSDFINGLGGIDTVSYASSVVGTVVDLNAQKTWDGSATDTLSSIENAIGSQYNDTLIGSSANNFLVGGGGSDTFLFKAIFGQDIISDFRTGVGAESDIIAFDRGVFVNDNPLQSATQFGSDVVLSATYGSSIKLLDIKLAELSIDSFHII</sequence>
<dbReference type="PRINTS" id="PR00313">
    <property type="entry name" value="CABNDNGRPT"/>
</dbReference>
<evidence type="ECO:0000313" key="2">
    <source>
        <dbReference type="Proteomes" id="UP000180215"/>
    </source>
</evidence>
<organism evidence="1 2">
    <name type="scientific">Methylorubrum extorquens</name>
    <name type="common">Methylobacterium dichloromethanicum</name>
    <name type="synonym">Methylobacterium extorquens</name>
    <dbReference type="NCBI Taxonomy" id="408"/>
    <lineage>
        <taxon>Bacteria</taxon>
        <taxon>Pseudomonadati</taxon>
        <taxon>Pseudomonadota</taxon>
        <taxon>Alphaproteobacteria</taxon>
        <taxon>Hyphomicrobiales</taxon>
        <taxon>Methylobacteriaceae</taxon>
        <taxon>Methylorubrum</taxon>
    </lineage>
</organism>
<name>A0A1S1P7K0_METEX</name>
<proteinExistence type="predicted"/>
<accession>A0A1S1P7K0</accession>
<dbReference type="SUPFAM" id="SSF51120">
    <property type="entry name" value="beta-Roll"/>
    <property type="match status" value="2"/>
</dbReference>
<reference evidence="1 2" key="1">
    <citation type="submission" date="2016-10" db="EMBL/GenBank/DDBJ databases">
        <title>Draft genome sequence of Methylobacterium extorquens CP3, a seed endophyte of Crotalaria pumila with plant growth-promoting and metal tolerance properties.</title>
        <authorList>
            <person name="Sanchez-Lopez A.S."/>
            <person name="Van Hamme J.D."/>
            <person name="Thijs S."/>
            <person name="Mcammond B.M."/>
            <person name="Stevens V."/>
            <person name="Gonzalez-Chavez M.D.C."/>
            <person name="Vangronsveld J."/>
        </authorList>
    </citation>
    <scope>NUCLEOTIDE SEQUENCE [LARGE SCALE GENOMIC DNA]</scope>
    <source>
        <strain evidence="1 2">CP3</strain>
    </source>
</reference>
<evidence type="ECO:0000313" key="1">
    <source>
        <dbReference type="EMBL" id="OHV17610.1"/>
    </source>
</evidence>
<dbReference type="InterPro" id="IPR001343">
    <property type="entry name" value="Hemolysn_Ca-bd"/>
</dbReference>
<dbReference type="GO" id="GO:0005509">
    <property type="term" value="F:calcium ion binding"/>
    <property type="evidence" value="ECO:0007669"/>
    <property type="project" value="InterPro"/>
</dbReference>
<evidence type="ECO:0008006" key="3">
    <source>
        <dbReference type="Google" id="ProtNLM"/>
    </source>
</evidence>
<dbReference type="Proteomes" id="UP000180215">
    <property type="component" value="Unassembled WGS sequence"/>
</dbReference>